<name>A0A7U0J5W2_9CAUD</name>
<gene>
    <name evidence="1" type="ORF">vBKpPFBKp16_009</name>
</gene>
<dbReference type="EMBL" id="MW394389">
    <property type="protein sequence ID" value="QQV91735.1"/>
    <property type="molecule type" value="Genomic_DNA"/>
</dbReference>
<accession>A0A7U0J5W2</accession>
<organism evidence="1 2">
    <name type="scientific">Klebsiella phage vB_KpP_FBKp16</name>
    <dbReference type="NCBI Taxonomy" id="2801836"/>
    <lineage>
        <taxon>Viruses</taxon>
        <taxon>Duplodnaviria</taxon>
        <taxon>Heunggongvirae</taxon>
        <taxon>Uroviricota</taxon>
        <taxon>Caudoviricetes</taxon>
        <taxon>Autographivirales</taxon>
        <taxon>Autosignataviridae</taxon>
        <taxon>Molineuxvirinae</taxon>
        <taxon>Gansuvirus</taxon>
        <taxon>Gansuvirus FBKp16</taxon>
    </lineage>
</organism>
<sequence>MKVLIMKLTKAEVIKHCREVFRENPEIFRGDAVAKREYFNDYTDMLCKDRMITTHQYNTWSNPF</sequence>
<proteinExistence type="predicted"/>
<dbReference type="Proteomes" id="UP000596240">
    <property type="component" value="Segment"/>
</dbReference>
<keyword evidence="2" id="KW-1185">Reference proteome</keyword>
<evidence type="ECO:0000313" key="1">
    <source>
        <dbReference type="EMBL" id="QQV91735.1"/>
    </source>
</evidence>
<reference evidence="1 2" key="1">
    <citation type="submission" date="2020-12" db="EMBL/GenBank/DDBJ databases">
        <title>Genomic characterization of four novel bacteriophages infecting Klebsiella pneumoniae.</title>
        <authorList>
            <person name="Estrada Bonilla B."/>
            <person name="Costa A.R."/>
            <person name="van Rossum T."/>
            <person name="Hagedoorn S."/>
            <person name="Wallinga H."/>
            <person name="Xiao M."/>
            <person name="Song W."/>
            <person name="Haas P.-J."/>
            <person name="Nobrega F.L."/>
            <person name="Brouns S.J.J."/>
        </authorList>
    </citation>
    <scope>NUCLEOTIDE SEQUENCE [LARGE SCALE GENOMIC DNA]</scope>
</reference>
<protein>
    <submittedName>
        <fullName evidence="1">Uncharacterized protein</fullName>
    </submittedName>
</protein>
<evidence type="ECO:0000313" key="2">
    <source>
        <dbReference type="Proteomes" id="UP000596240"/>
    </source>
</evidence>